<sequence length="730" mass="82223">MRKLILLRGAQGCGKTTLVKDYQPLVVSFDSFRELHAPAIPTLDGDTSLVLSTGAQKKSVQAALGAAEERMALGMSVVVDNMNLRVKDQADWVRLAEKYQYEVLLVDVQGDITDEELLRRNRTRGNKRIEEALLLDFAAVGRERNLHPDVREISRDQLHAEIVARTEWVDLNGFNRVVVIGDIHSCADALKQATERELSDGGPIAWVFLGDLFDRGPDAARVFQHVRQELGHYGDAVFFIEGNHETNMRCAILQDATFSKDTLKSREDIHAKGFSDSDILELLNSTRPFLRFRFAGKRFFACHGGVDRRTVEGARDLHLMPDHFFIHGISDRGRTYRKRSTYEHVGEFLAGDDSEVTQLHGHRNGGFDDERLPEDTVPGIYNLEQGVEEGGHLALAVIDRTGNITVRRYTERADEHRAEEPKARNLSEELAAHPDIHAKDLGNGITAYNFTRDAFRRGRWDKLSTSARGLFMRGDKVVARGYEKFFNLGERNGFTREQVLEEFEYPVLVKSKVNGFLMIVAAVDGKLVYYTKGGPTPYAKAGQKAFEWFYEPHLRQDLARLLTQLNVSLTFEVVLNNDPHIVAESEGVHFLDAIVNDLQFRLANAEALHAIEGIVGWGAQSLAQRAENRDELAFWLDHFMESKDEGAVFTDAAGRWTKVKSQHYLRIKSMRSALLRVATGTGETLGSRFTAEESVLRESGVWDDLPDYLEKTPSGQMALRIPDIVEDADL</sequence>
<keyword evidence="4" id="KW-1185">Reference proteome</keyword>
<dbReference type="Gene3D" id="3.60.21.10">
    <property type="match status" value="1"/>
</dbReference>
<dbReference type="PANTHER" id="PTHR42850:SF4">
    <property type="entry name" value="ZINC-DEPENDENT ENDOPOLYPHOSPHATASE"/>
    <property type="match status" value="1"/>
</dbReference>
<dbReference type="InterPro" id="IPR027417">
    <property type="entry name" value="P-loop_NTPase"/>
</dbReference>
<dbReference type="Proteomes" id="UP001500368">
    <property type="component" value="Unassembled WGS sequence"/>
</dbReference>
<proteinExistence type="predicted"/>
<keyword evidence="3" id="KW-0436">Ligase</keyword>
<dbReference type="Pfam" id="PF13671">
    <property type="entry name" value="AAA_33"/>
    <property type="match status" value="1"/>
</dbReference>
<dbReference type="Pfam" id="PF00149">
    <property type="entry name" value="Metallophos"/>
    <property type="match status" value="1"/>
</dbReference>
<evidence type="ECO:0000259" key="1">
    <source>
        <dbReference type="Pfam" id="PF00149"/>
    </source>
</evidence>
<reference evidence="4" key="1">
    <citation type="journal article" date="2019" name="Int. J. Syst. Evol. Microbiol.">
        <title>The Global Catalogue of Microorganisms (GCM) 10K type strain sequencing project: providing services to taxonomists for standard genome sequencing and annotation.</title>
        <authorList>
            <consortium name="The Broad Institute Genomics Platform"/>
            <consortium name="The Broad Institute Genome Sequencing Center for Infectious Disease"/>
            <person name="Wu L."/>
            <person name="Ma J."/>
        </authorList>
    </citation>
    <scope>NUCLEOTIDE SEQUENCE [LARGE SCALE GENOMIC DNA]</scope>
    <source>
        <strain evidence="4">JCM 19129</strain>
    </source>
</reference>
<feature type="domain" description="Calcineurin-like phosphoesterase" evidence="1">
    <location>
        <begin position="176"/>
        <end position="329"/>
    </location>
</feature>
<dbReference type="InterPro" id="IPR029052">
    <property type="entry name" value="Metallo-depent_PP-like"/>
</dbReference>
<dbReference type="RefSeq" id="WP_345477967.1">
    <property type="nucleotide sequence ID" value="NZ_BAABLW010000007.1"/>
</dbReference>
<dbReference type="SUPFAM" id="SSF52540">
    <property type="entry name" value="P-loop containing nucleoside triphosphate hydrolases"/>
    <property type="match status" value="1"/>
</dbReference>
<evidence type="ECO:0000313" key="3">
    <source>
        <dbReference type="EMBL" id="GAA4923708.1"/>
    </source>
</evidence>
<dbReference type="GO" id="GO:0016874">
    <property type="term" value="F:ligase activity"/>
    <property type="evidence" value="ECO:0007669"/>
    <property type="project" value="UniProtKB-KW"/>
</dbReference>
<evidence type="ECO:0000259" key="2">
    <source>
        <dbReference type="Pfam" id="PF09511"/>
    </source>
</evidence>
<dbReference type="InterPro" id="IPR004843">
    <property type="entry name" value="Calcineurin-like_PHP"/>
</dbReference>
<dbReference type="PANTHER" id="PTHR42850">
    <property type="entry name" value="METALLOPHOSPHOESTERASE"/>
    <property type="match status" value="1"/>
</dbReference>
<gene>
    <name evidence="3" type="ORF">GCM10025790_21080</name>
</gene>
<dbReference type="InterPro" id="IPR050126">
    <property type="entry name" value="Ap4A_hydrolase"/>
</dbReference>
<organism evidence="3 4">
    <name type="scientific">Nesterenkonia rhizosphaerae</name>
    <dbReference type="NCBI Taxonomy" id="1348272"/>
    <lineage>
        <taxon>Bacteria</taxon>
        <taxon>Bacillati</taxon>
        <taxon>Actinomycetota</taxon>
        <taxon>Actinomycetes</taxon>
        <taxon>Micrococcales</taxon>
        <taxon>Micrococcaceae</taxon>
        <taxon>Nesterenkonia</taxon>
    </lineage>
</organism>
<comment type="caution">
    <text evidence="3">The sequence shown here is derived from an EMBL/GenBank/DDBJ whole genome shotgun (WGS) entry which is preliminary data.</text>
</comment>
<accession>A0ABP9G0A3</accession>
<protein>
    <submittedName>
        <fullName evidence="3">RNA ligase</fullName>
    </submittedName>
</protein>
<feature type="domain" description="T4 RNA ligase 1-like N-terminal" evidence="2">
    <location>
        <begin position="467"/>
        <end position="653"/>
    </location>
</feature>
<evidence type="ECO:0000313" key="4">
    <source>
        <dbReference type="Proteomes" id="UP001500368"/>
    </source>
</evidence>
<dbReference type="EMBL" id="BAABLW010000007">
    <property type="protein sequence ID" value="GAA4923708.1"/>
    <property type="molecule type" value="Genomic_DNA"/>
</dbReference>
<dbReference type="SUPFAM" id="SSF56300">
    <property type="entry name" value="Metallo-dependent phosphatases"/>
    <property type="match status" value="1"/>
</dbReference>
<dbReference type="Pfam" id="PF09511">
    <property type="entry name" value="RNA_lig_T4_1"/>
    <property type="match status" value="1"/>
</dbReference>
<dbReference type="Gene3D" id="3.40.50.300">
    <property type="entry name" value="P-loop containing nucleotide triphosphate hydrolases"/>
    <property type="match status" value="1"/>
</dbReference>
<name>A0ABP9G0A3_9MICC</name>
<dbReference type="InterPro" id="IPR019039">
    <property type="entry name" value="T4-Rnl1-like_N"/>
</dbReference>